<dbReference type="UniPathway" id="UPA00034">
    <property type="reaction ID" value="UER00015"/>
</dbReference>
<dbReference type="InterPro" id="IPR001341">
    <property type="entry name" value="Asp_kinase"/>
</dbReference>
<dbReference type="GO" id="GO:0005524">
    <property type="term" value="F:ATP binding"/>
    <property type="evidence" value="ECO:0007669"/>
    <property type="project" value="UniProtKB-KW"/>
</dbReference>
<comment type="similarity">
    <text evidence="2 7">Belongs to the aspartokinase family.</text>
</comment>
<evidence type="ECO:0000256" key="1">
    <source>
        <dbReference type="ARBA" id="ARBA00004766"/>
    </source>
</evidence>
<dbReference type="EC" id="2.7.2.4" evidence="7"/>
<gene>
    <name evidence="10" type="ORF">US40_C0001G0053</name>
</gene>
<dbReference type="PATRIC" id="fig|1618486.3.peg.54"/>
<dbReference type="NCBIfam" id="TIGR00657">
    <property type="entry name" value="asp_kinases"/>
    <property type="match status" value="1"/>
</dbReference>
<keyword evidence="3 7" id="KW-0808">Transferase</keyword>
<sequence length="295" mass="32793">MKFGGASLSTADGILKACQIVKKYRKKNKIILVVSAMKGVTDQLFQVSDYLKNKKIKESLELVEKIKKQHIKVLYKFDRRPQAVKVESDIINLISRLITFIKNVSQKKITPARVDFIVSFGERLSCSVVVDALEMNGVIAHSIDASYIVATNNNFNNAIPLYKKSQHHINEILVPLIKNNVIPVVTGYIGFTHDGCTTTLGRGGSDLSAAYLSNLLGAEALYLWKDVSGFYDKDPNKNTQAIKYDKLTYSKAKSLAKKGAKIIYHKAVEPVRKKNIPIFVKSFLNPGDKGTIVSS</sequence>
<evidence type="ECO:0000259" key="9">
    <source>
        <dbReference type="Pfam" id="PF00696"/>
    </source>
</evidence>
<dbReference type="Proteomes" id="UP000034917">
    <property type="component" value="Unassembled WGS sequence"/>
</dbReference>
<dbReference type="GO" id="GO:0004072">
    <property type="term" value="F:aspartate kinase activity"/>
    <property type="evidence" value="ECO:0007669"/>
    <property type="project" value="UniProtKB-EC"/>
</dbReference>
<evidence type="ECO:0000313" key="11">
    <source>
        <dbReference type="Proteomes" id="UP000034917"/>
    </source>
</evidence>
<dbReference type="UniPathway" id="UPA00050">
    <property type="reaction ID" value="UER00461"/>
</dbReference>
<comment type="pathway">
    <text evidence="8">Amino-acid biosynthesis; L-threonine biosynthesis; L-threonine from L-aspartate: step 1/5.</text>
</comment>
<name>A0A0G0IRB7_9BACT</name>
<protein>
    <recommendedName>
        <fullName evidence="7">Aspartokinase</fullName>
        <ecNumber evidence="7">2.7.2.4</ecNumber>
    </recommendedName>
</protein>
<dbReference type="AlphaFoldDB" id="A0A0G0IRB7"/>
<reference evidence="10 11" key="1">
    <citation type="journal article" date="2015" name="Nature">
        <title>rRNA introns, odd ribosomes, and small enigmatic genomes across a large radiation of phyla.</title>
        <authorList>
            <person name="Brown C.T."/>
            <person name="Hug L.A."/>
            <person name="Thomas B.C."/>
            <person name="Sharon I."/>
            <person name="Castelle C.J."/>
            <person name="Singh A."/>
            <person name="Wilkins M.J."/>
            <person name="Williams K.H."/>
            <person name="Banfield J.F."/>
        </authorList>
    </citation>
    <scope>NUCLEOTIDE SEQUENCE [LARGE SCALE GENOMIC DNA]</scope>
</reference>
<evidence type="ECO:0000313" key="10">
    <source>
        <dbReference type="EMBL" id="KKQ26704.1"/>
    </source>
</evidence>
<evidence type="ECO:0000256" key="6">
    <source>
        <dbReference type="ARBA" id="ARBA00022840"/>
    </source>
</evidence>
<comment type="catalytic activity">
    <reaction evidence="7">
        <text>L-aspartate + ATP = 4-phospho-L-aspartate + ADP</text>
        <dbReference type="Rhea" id="RHEA:23776"/>
        <dbReference type="ChEBI" id="CHEBI:29991"/>
        <dbReference type="ChEBI" id="CHEBI:30616"/>
        <dbReference type="ChEBI" id="CHEBI:57535"/>
        <dbReference type="ChEBI" id="CHEBI:456216"/>
        <dbReference type="EC" id="2.7.2.4"/>
    </reaction>
</comment>
<evidence type="ECO:0000256" key="8">
    <source>
        <dbReference type="RuleBase" id="RU004249"/>
    </source>
</evidence>
<dbReference type="UniPathway" id="UPA00051">
    <property type="reaction ID" value="UER00462"/>
</dbReference>
<dbReference type="PANTHER" id="PTHR21499">
    <property type="entry name" value="ASPARTATE KINASE"/>
    <property type="match status" value="1"/>
</dbReference>
<dbReference type="InterPro" id="IPR001048">
    <property type="entry name" value="Asp/Glu/Uridylate_kinase"/>
</dbReference>
<dbReference type="EMBL" id="LBSV01000001">
    <property type="protein sequence ID" value="KKQ26704.1"/>
    <property type="molecule type" value="Genomic_DNA"/>
</dbReference>
<evidence type="ECO:0000256" key="5">
    <source>
        <dbReference type="ARBA" id="ARBA00022777"/>
    </source>
</evidence>
<comment type="pathway">
    <text evidence="1 8">Amino-acid biosynthesis; L-lysine biosynthesis via DAP pathway; (S)-tetrahydrodipicolinate from L-aspartate: step 1/4.</text>
</comment>
<organism evidence="10 11">
    <name type="scientific">Candidatus Roizmanbacteria bacterium GW2011_GWC2_37_13</name>
    <dbReference type="NCBI Taxonomy" id="1618486"/>
    <lineage>
        <taxon>Bacteria</taxon>
        <taxon>Candidatus Roizmaniibacteriota</taxon>
    </lineage>
</organism>
<dbReference type="InterPro" id="IPR036393">
    <property type="entry name" value="AceGlu_kinase-like_sf"/>
</dbReference>
<dbReference type="PANTHER" id="PTHR21499:SF59">
    <property type="entry name" value="ASPARTOKINASE"/>
    <property type="match status" value="1"/>
</dbReference>
<accession>A0A0G0IRB7</accession>
<keyword evidence="8" id="KW-0028">Amino-acid biosynthesis</keyword>
<dbReference type="GO" id="GO:0009089">
    <property type="term" value="P:lysine biosynthetic process via diaminopimelate"/>
    <property type="evidence" value="ECO:0007669"/>
    <property type="project" value="UniProtKB-UniPathway"/>
</dbReference>
<proteinExistence type="inferred from homology"/>
<dbReference type="GO" id="GO:0005829">
    <property type="term" value="C:cytosol"/>
    <property type="evidence" value="ECO:0007669"/>
    <property type="project" value="TreeGrafter"/>
</dbReference>
<dbReference type="Gene3D" id="3.40.1160.10">
    <property type="entry name" value="Acetylglutamate kinase-like"/>
    <property type="match status" value="1"/>
</dbReference>
<keyword evidence="6" id="KW-0067">ATP-binding</keyword>
<dbReference type="Pfam" id="PF00696">
    <property type="entry name" value="AA_kinase"/>
    <property type="match status" value="1"/>
</dbReference>
<evidence type="ECO:0000256" key="2">
    <source>
        <dbReference type="ARBA" id="ARBA00010122"/>
    </source>
</evidence>
<comment type="pathway">
    <text evidence="8">Amino-acid biosynthesis; L-methionine biosynthesis via de novo pathway; L-homoserine from L-aspartate: step 1/3.</text>
</comment>
<feature type="domain" description="Aspartate/glutamate/uridylate kinase" evidence="9">
    <location>
        <begin position="1"/>
        <end position="282"/>
    </location>
</feature>
<comment type="caution">
    <text evidence="10">The sequence shown here is derived from an EMBL/GenBank/DDBJ whole genome shotgun (WGS) entry which is preliminary data.</text>
</comment>
<dbReference type="SUPFAM" id="SSF53633">
    <property type="entry name" value="Carbamate kinase-like"/>
    <property type="match status" value="1"/>
</dbReference>
<dbReference type="GO" id="GO:0009088">
    <property type="term" value="P:threonine biosynthetic process"/>
    <property type="evidence" value="ECO:0007669"/>
    <property type="project" value="UniProtKB-UniPathway"/>
</dbReference>
<evidence type="ECO:0000256" key="3">
    <source>
        <dbReference type="ARBA" id="ARBA00022679"/>
    </source>
</evidence>
<keyword evidence="4" id="KW-0547">Nucleotide-binding</keyword>
<keyword evidence="5 7" id="KW-0418">Kinase</keyword>
<evidence type="ECO:0000256" key="4">
    <source>
        <dbReference type="ARBA" id="ARBA00022741"/>
    </source>
</evidence>
<dbReference type="GO" id="GO:0009090">
    <property type="term" value="P:homoserine biosynthetic process"/>
    <property type="evidence" value="ECO:0007669"/>
    <property type="project" value="TreeGrafter"/>
</dbReference>
<evidence type="ECO:0000256" key="7">
    <source>
        <dbReference type="RuleBase" id="RU003448"/>
    </source>
</evidence>